<dbReference type="NCBIfam" id="TIGR01717">
    <property type="entry name" value="AMP-nucleosdse"/>
    <property type="match status" value="1"/>
</dbReference>
<evidence type="ECO:0000256" key="1">
    <source>
        <dbReference type="HAMAP-Rule" id="MF_01932"/>
    </source>
</evidence>
<feature type="domain" description="Nucleoside phosphorylase" evidence="2">
    <location>
        <begin position="357"/>
        <end position="517"/>
    </location>
</feature>
<dbReference type="InterPro" id="IPR011271">
    <property type="entry name" value="AMP_nucleosidase"/>
</dbReference>
<dbReference type="InterPro" id="IPR035994">
    <property type="entry name" value="Nucleoside_phosphorylase_sf"/>
</dbReference>
<feature type="domain" description="AMP nucleoside phosphorylase N-terminal" evidence="3">
    <location>
        <begin position="102"/>
        <end position="251"/>
    </location>
</feature>
<evidence type="ECO:0000313" key="4">
    <source>
        <dbReference type="EMBL" id="CAJ0777674.1"/>
    </source>
</evidence>
<dbReference type="NCBIfam" id="NF006142">
    <property type="entry name" value="PRK08292.1"/>
    <property type="match status" value="1"/>
</dbReference>
<dbReference type="InterPro" id="IPR047039">
    <property type="entry name" value="AMN_phosphorylase"/>
</dbReference>
<dbReference type="Gene3D" id="3.30.1730.10">
    <property type="entry name" value="AMP nucleoside phosphorylase, N-terminal domain"/>
    <property type="match status" value="1"/>
</dbReference>
<dbReference type="Gene3D" id="3.40.50.1580">
    <property type="entry name" value="Nucleoside phosphorylase domain"/>
    <property type="match status" value="1"/>
</dbReference>
<protein>
    <recommendedName>
        <fullName evidence="1">AMP nucleosidase</fullName>
        <ecNumber evidence="1">3.2.2.4</ecNumber>
    </recommendedName>
</protein>
<dbReference type="PANTHER" id="PTHR43691:SF6">
    <property type="entry name" value="AMP NUCLEOSIDASE"/>
    <property type="match status" value="1"/>
</dbReference>
<keyword evidence="1 4" id="KW-0378">Hydrolase</keyword>
<dbReference type="CDD" id="cd17762">
    <property type="entry name" value="AMN"/>
    <property type="match status" value="1"/>
</dbReference>
<dbReference type="AlphaFoldDB" id="A0ABC8Q843"/>
<sequence>MRTVFFGYWARRPCCAFPRCRGGLERRKNGGRQALRTPPATGRPGNVFALARTSRFRCRDLSDTAILASQNVGIIEHMTDTRATAHLYPAHDLAICTDANTAVERITAIYERSAQAIRDRFHAFARGEDCSEDLSACYPYLGITVDPKTLVSDARPAWGTVAYPGVYGTTLTRPDLFRDYYRVQIERLLHYHNSPVVVGVSNRPIPLPFVVEASTVDITPEQARALGGAFTLPDLAQIDDSIANGTYRPIGDEPQPLSMFTGERVDLALQRLYHYTATHPKHFQRFVLFTNYQRYVDEFAALGRKLMEDGNDEGYIRFVEPGDTEHELGTPAPDDSHRIKGLPQMPAYHLVREDRLGVTLVNIGVGPSNAKTITDHLAVLRPHCWMMIGHCGGLRRSQQLGDYVLAHAYVRDDHVLDQDLPPWVPVPPIAEIQVALQEAVARITGLSGADMKSRMRTGTVVSTDDRNWELKYQALYSRFNQSRAIAIDMESATIAANGFRLRVPYGTLLCVSDKPLHGELKLRGMANLFYRQRVSQHLDIGMEAVRLLRENGVEALHSRKLRSFDEPAFR</sequence>
<evidence type="ECO:0000313" key="5">
    <source>
        <dbReference type="Proteomes" id="UP001189663"/>
    </source>
</evidence>
<dbReference type="Pfam" id="PF01048">
    <property type="entry name" value="PNP_UDP_1"/>
    <property type="match status" value="1"/>
</dbReference>
<proteinExistence type="inferred from homology"/>
<dbReference type="InterPro" id="IPR037109">
    <property type="entry name" value="AMP_N_sf"/>
</dbReference>
<evidence type="ECO:0000259" key="3">
    <source>
        <dbReference type="Pfam" id="PF10423"/>
    </source>
</evidence>
<dbReference type="InterPro" id="IPR000845">
    <property type="entry name" value="Nucleoside_phosphorylase_d"/>
</dbReference>
<reference evidence="4 5" key="1">
    <citation type="submission" date="2023-07" db="EMBL/GenBank/DDBJ databases">
        <authorList>
            <person name="Peeters C."/>
        </authorList>
    </citation>
    <scope>NUCLEOTIDE SEQUENCE [LARGE SCALE GENOMIC DNA]</scope>
    <source>
        <strain evidence="4 5">LMG 18096</strain>
    </source>
</reference>
<gene>
    <name evidence="1 4" type="primary">amn</name>
    <name evidence="4" type="ORF">LMG18096_00697</name>
</gene>
<dbReference type="EC" id="3.2.2.4" evidence="1"/>
<dbReference type="InterPro" id="IPR018953">
    <property type="entry name" value="AMP_nucleoside_Pase_N"/>
</dbReference>
<dbReference type="GO" id="GO:0008714">
    <property type="term" value="F:AMP nucleosidase activity"/>
    <property type="evidence" value="ECO:0007669"/>
    <property type="project" value="UniProtKB-UniRule"/>
</dbReference>
<keyword evidence="4" id="KW-0326">Glycosidase</keyword>
<dbReference type="GO" id="GO:0046033">
    <property type="term" value="P:AMP metabolic process"/>
    <property type="evidence" value="ECO:0007669"/>
    <property type="project" value="UniProtKB-UniRule"/>
</dbReference>
<organism evidence="4 5">
    <name type="scientific">Ralstonia holmesii</name>
    <dbReference type="NCBI Taxonomy" id="3058602"/>
    <lineage>
        <taxon>Bacteria</taxon>
        <taxon>Pseudomonadati</taxon>
        <taxon>Pseudomonadota</taxon>
        <taxon>Betaproteobacteria</taxon>
        <taxon>Burkholderiales</taxon>
        <taxon>Burkholderiaceae</taxon>
        <taxon>Ralstonia</taxon>
    </lineage>
</organism>
<keyword evidence="5" id="KW-1185">Reference proteome</keyword>
<comment type="similarity">
    <text evidence="1">Belongs to the AMP nucleosidase family.</text>
</comment>
<comment type="function">
    <text evidence="1">Catalyzes the hydrolysis of the N-glycosidic bond of AMP to form adenine and ribose 5-phosphate. Involved in regulation of AMP concentrations.</text>
</comment>
<dbReference type="Pfam" id="PF10423">
    <property type="entry name" value="AMNp_N"/>
    <property type="match status" value="1"/>
</dbReference>
<dbReference type="Proteomes" id="UP001189663">
    <property type="component" value="Unassembled WGS sequence"/>
</dbReference>
<comment type="caution">
    <text evidence="4">The sequence shown here is derived from an EMBL/GenBank/DDBJ whole genome shotgun (WGS) entry which is preliminary data.</text>
</comment>
<dbReference type="SUPFAM" id="SSF53167">
    <property type="entry name" value="Purine and uridine phosphorylases"/>
    <property type="match status" value="1"/>
</dbReference>
<dbReference type="HAMAP" id="MF_01932">
    <property type="entry name" value="AMP_nucleosidase"/>
    <property type="match status" value="1"/>
</dbReference>
<evidence type="ECO:0000259" key="2">
    <source>
        <dbReference type="Pfam" id="PF01048"/>
    </source>
</evidence>
<name>A0ABC8Q843_9RALS</name>
<dbReference type="EMBL" id="CATZAT010000001">
    <property type="protein sequence ID" value="CAJ0777674.1"/>
    <property type="molecule type" value="Genomic_DNA"/>
</dbReference>
<accession>A0ABC8Q843</accession>
<comment type="catalytic activity">
    <reaction evidence="1">
        <text>AMP + H2O = D-ribose 5-phosphate + adenine</text>
        <dbReference type="Rhea" id="RHEA:20129"/>
        <dbReference type="ChEBI" id="CHEBI:15377"/>
        <dbReference type="ChEBI" id="CHEBI:16708"/>
        <dbReference type="ChEBI" id="CHEBI:78346"/>
        <dbReference type="ChEBI" id="CHEBI:456215"/>
        <dbReference type="EC" id="3.2.2.4"/>
    </reaction>
</comment>
<dbReference type="PANTHER" id="PTHR43691">
    <property type="entry name" value="URIDINE PHOSPHORYLASE"/>
    <property type="match status" value="1"/>
</dbReference>